<accession>A0ABS1HDW3</accession>
<sequence length="93" mass="10811">MELSGWIFITIAVFYFPLFVWLSFAYIEPIQEPKRRQIYLGFLVSFGIFNVLNNILFKLNSSYGLSIFVGIIILFSIYMLLAVMKDKKIIEGS</sequence>
<keyword evidence="3" id="KW-1185">Reference proteome</keyword>
<feature type="transmembrane region" description="Helical" evidence="1">
    <location>
        <begin position="63"/>
        <end position="83"/>
    </location>
</feature>
<evidence type="ECO:0000313" key="2">
    <source>
        <dbReference type="EMBL" id="MBK3497444.1"/>
    </source>
</evidence>
<dbReference type="Proteomes" id="UP000618943">
    <property type="component" value="Unassembled WGS sequence"/>
</dbReference>
<name>A0ABS1HDW3_9BACL</name>
<reference evidence="2 3" key="1">
    <citation type="submission" date="2020-12" db="EMBL/GenBank/DDBJ databases">
        <title>YIM B01967 draft genome.</title>
        <authorList>
            <person name="Yan X."/>
        </authorList>
    </citation>
    <scope>NUCLEOTIDE SEQUENCE [LARGE SCALE GENOMIC DNA]</scope>
    <source>
        <strain evidence="2 3">YIM B01967</strain>
    </source>
</reference>
<evidence type="ECO:0000313" key="3">
    <source>
        <dbReference type="Proteomes" id="UP000618943"/>
    </source>
</evidence>
<organism evidence="2 3">
    <name type="scientific">Viridibacillus soli</name>
    <dbReference type="NCBI Taxonomy" id="2798301"/>
    <lineage>
        <taxon>Bacteria</taxon>
        <taxon>Bacillati</taxon>
        <taxon>Bacillota</taxon>
        <taxon>Bacilli</taxon>
        <taxon>Bacillales</taxon>
        <taxon>Caryophanaceae</taxon>
        <taxon>Viridibacillus</taxon>
    </lineage>
</organism>
<feature type="transmembrane region" description="Helical" evidence="1">
    <location>
        <begin position="38"/>
        <end position="57"/>
    </location>
</feature>
<keyword evidence="1" id="KW-0812">Transmembrane</keyword>
<dbReference type="EMBL" id="JAEOAH010000083">
    <property type="protein sequence ID" value="MBK3497444.1"/>
    <property type="molecule type" value="Genomic_DNA"/>
</dbReference>
<evidence type="ECO:0000256" key="1">
    <source>
        <dbReference type="SAM" id="Phobius"/>
    </source>
</evidence>
<protein>
    <submittedName>
        <fullName evidence="2">Uncharacterized protein</fullName>
    </submittedName>
</protein>
<dbReference type="RefSeq" id="WP_200750709.1">
    <property type="nucleotide sequence ID" value="NZ_JAEOAH010000083.1"/>
</dbReference>
<keyword evidence="1" id="KW-0472">Membrane</keyword>
<comment type="caution">
    <text evidence="2">The sequence shown here is derived from an EMBL/GenBank/DDBJ whole genome shotgun (WGS) entry which is preliminary data.</text>
</comment>
<keyword evidence="1" id="KW-1133">Transmembrane helix</keyword>
<gene>
    <name evidence="2" type="ORF">JFL43_22070</name>
</gene>
<feature type="transmembrane region" description="Helical" evidence="1">
    <location>
        <begin position="6"/>
        <end position="26"/>
    </location>
</feature>
<proteinExistence type="predicted"/>